<dbReference type="Gene3D" id="3.40.50.150">
    <property type="entry name" value="Vaccinia Virus protein VP39"/>
    <property type="match status" value="1"/>
</dbReference>
<dbReference type="SUPFAM" id="SSF53335">
    <property type="entry name" value="S-adenosyl-L-methionine-dependent methyltransferases"/>
    <property type="match status" value="1"/>
</dbReference>
<evidence type="ECO:0000313" key="1">
    <source>
        <dbReference type="EMBL" id="MFC4078005.1"/>
    </source>
</evidence>
<organism evidence="1 2">
    <name type="scientific">Salinithrix halophila</name>
    <dbReference type="NCBI Taxonomy" id="1485204"/>
    <lineage>
        <taxon>Bacteria</taxon>
        <taxon>Bacillati</taxon>
        <taxon>Bacillota</taxon>
        <taxon>Bacilli</taxon>
        <taxon>Bacillales</taxon>
        <taxon>Thermoactinomycetaceae</taxon>
        <taxon>Salinithrix</taxon>
    </lineage>
</organism>
<comment type="caution">
    <text evidence="1">The sequence shown here is derived from an EMBL/GenBank/DDBJ whole genome shotgun (WGS) entry which is preliminary data.</text>
</comment>
<accession>A0ABV8JI09</accession>
<keyword evidence="2" id="KW-1185">Reference proteome</keyword>
<reference evidence="2" key="1">
    <citation type="journal article" date="2019" name="Int. J. Syst. Evol. Microbiol.">
        <title>The Global Catalogue of Microorganisms (GCM) 10K type strain sequencing project: providing services to taxonomists for standard genome sequencing and annotation.</title>
        <authorList>
            <consortium name="The Broad Institute Genomics Platform"/>
            <consortium name="The Broad Institute Genome Sequencing Center for Infectious Disease"/>
            <person name="Wu L."/>
            <person name="Ma J."/>
        </authorList>
    </citation>
    <scope>NUCLEOTIDE SEQUENCE [LARGE SCALE GENOMIC DNA]</scope>
    <source>
        <strain evidence="2">IBRC-M 10813</strain>
    </source>
</reference>
<keyword evidence="1" id="KW-0808">Transferase</keyword>
<keyword evidence="1" id="KW-0489">Methyltransferase</keyword>
<dbReference type="Proteomes" id="UP001595843">
    <property type="component" value="Unassembled WGS sequence"/>
</dbReference>
<evidence type="ECO:0000313" key="2">
    <source>
        <dbReference type="Proteomes" id="UP001595843"/>
    </source>
</evidence>
<gene>
    <name evidence="1" type="ORF">ACFOUO_14475</name>
</gene>
<proteinExistence type="predicted"/>
<sequence>MNRFWGKVIKPIFLKEQPKVIVEIGAFRGENTVKILRYCRRNHAKLHVIDPLPQFNVRQMKRCGKQHFTLIRALSLKALPRIPNPDVLLIDGDHNWYTVYHELKCVERSAKKTGKFPIVMLHDTEWPYGRRDSYYLPETIPPPYRKPYAKKGIVLGKSRLVNTGGLNYQFNNALYENGEKNGVLTAIEDFLKETSFPITFHRVASHNGLGILVHKDELKDRWIQEVLKKSRL</sequence>
<dbReference type="RefSeq" id="WP_380705838.1">
    <property type="nucleotide sequence ID" value="NZ_JBHSAP010000018.1"/>
</dbReference>
<dbReference type="GO" id="GO:0008168">
    <property type="term" value="F:methyltransferase activity"/>
    <property type="evidence" value="ECO:0007669"/>
    <property type="project" value="UniProtKB-KW"/>
</dbReference>
<protein>
    <submittedName>
        <fullName evidence="1">Class I SAM-dependent methyltransferase</fullName>
        <ecNumber evidence="1">2.1.1.-</ecNumber>
    </submittedName>
</protein>
<name>A0ABV8JI09_9BACL</name>
<dbReference type="InterPro" id="IPR029063">
    <property type="entry name" value="SAM-dependent_MTases_sf"/>
</dbReference>
<dbReference type="Pfam" id="PF13578">
    <property type="entry name" value="Methyltransf_24"/>
    <property type="match status" value="1"/>
</dbReference>
<dbReference type="GO" id="GO:0032259">
    <property type="term" value="P:methylation"/>
    <property type="evidence" value="ECO:0007669"/>
    <property type="project" value="UniProtKB-KW"/>
</dbReference>
<dbReference type="EMBL" id="JBHSAP010000018">
    <property type="protein sequence ID" value="MFC4078005.1"/>
    <property type="molecule type" value="Genomic_DNA"/>
</dbReference>
<dbReference type="EC" id="2.1.1.-" evidence="1"/>